<comment type="caution">
    <text evidence="3">The sequence shown here is derived from an EMBL/GenBank/DDBJ whole genome shotgun (WGS) entry which is preliminary data.</text>
</comment>
<sequence length="504" mass="53517">MFNGIEGFLVPFTSLNLVGLIALGCFVGVYMAAIPGLSVTMAVSLLISFTFAWDVFPALALMIGVYAGGVYGGARSAILLNIPGAPASVAAAFDGYPLAKQGLAGEAMGLSTTQACIGMFIGIVCLALGAPIISGFALDFAPRDYFLLAFMGLFLIGSLTEDGSVTKAMITACIGILVGLTGMDPVTGQGRLTFGSGELLGGIHFIIVMIGTFGISESLVQLQTKVKPVKQKISRVRPTFEVIKRNIPLTLRCSFIGVFIGVLPGAGGDIAALMAYDHAKRTVKDPFPKPFGQGAYQGLLAPETACTAAIGGDMTPMITLGIPGDSVTAVLIGALMVHGLRPGPMLMREQPEFFWVIVACLLIANVCLYIVGMTGIRVFSKIVEIPKAYILPMIVIMTMIGGYSIQQSVADIYWLIFFGILCYFMKRYGYPVAGVVLGVILTPIIDNNFRRGVAMEHGDVLAFFGSMFTNKIALCLIAVSILTVMFSSPQLAPLRVKLFGENYR</sequence>
<keyword evidence="1" id="KW-1133">Transmembrane helix</keyword>
<protein>
    <submittedName>
        <fullName evidence="3">C4-dicarboxylate ABC transporter permease</fullName>
    </submittedName>
</protein>
<feature type="transmembrane region" description="Helical" evidence="1">
    <location>
        <begin position="388"/>
        <end position="406"/>
    </location>
</feature>
<dbReference type="Proteomes" id="UP000076268">
    <property type="component" value="Unassembled WGS sequence"/>
</dbReference>
<keyword evidence="4" id="KW-1185">Reference proteome</keyword>
<dbReference type="STRING" id="1794912.AXX12_12070"/>
<feature type="transmembrane region" description="Helical" evidence="1">
    <location>
        <begin position="117"/>
        <end position="138"/>
    </location>
</feature>
<proteinExistence type="predicted"/>
<dbReference type="PANTHER" id="PTHR35342:SF5">
    <property type="entry name" value="TRICARBOXYLIC TRANSPORT PROTEIN"/>
    <property type="match status" value="1"/>
</dbReference>
<accession>A0A154BNH3</accession>
<feature type="transmembrane region" description="Helical" evidence="1">
    <location>
        <begin position="12"/>
        <end position="33"/>
    </location>
</feature>
<dbReference type="Pfam" id="PF01970">
    <property type="entry name" value="TctA"/>
    <property type="match status" value="1"/>
</dbReference>
<organism evidence="3 4">
    <name type="scientific">Anaerosporomusa subterranea</name>
    <dbReference type="NCBI Taxonomy" id="1794912"/>
    <lineage>
        <taxon>Bacteria</taxon>
        <taxon>Bacillati</taxon>
        <taxon>Bacillota</taxon>
        <taxon>Negativicutes</taxon>
        <taxon>Acetonemataceae</taxon>
        <taxon>Anaerosporomusa</taxon>
    </lineage>
</organism>
<feature type="transmembrane region" description="Helical" evidence="1">
    <location>
        <begin position="353"/>
        <end position="376"/>
    </location>
</feature>
<evidence type="ECO:0000256" key="1">
    <source>
        <dbReference type="SAM" id="Phobius"/>
    </source>
</evidence>
<name>A0A154BNH3_ANASB</name>
<reference evidence="3 4" key="1">
    <citation type="submission" date="2016-02" db="EMBL/GenBank/DDBJ databases">
        <title>Anaerosporomusa subterraneum gen. nov., sp. nov., a spore-forming obligate anaerobe isolated from saprolite.</title>
        <authorList>
            <person name="Choi J.K."/>
            <person name="Shah M."/>
            <person name="Yee N."/>
        </authorList>
    </citation>
    <scope>NUCLEOTIDE SEQUENCE [LARGE SCALE GENOMIC DNA]</scope>
    <source>
        <strain evidence="3 4">RU4</strain>
    </source>
</reference>
<evidence type="ECO:0000259" key="2">
    <source>
        <dbReference type="Pfam" id="PF01970"/>
    </source>
</evidence>
<keyword evidence="1" id="KW-0472">Membrane</keyword>
<evidence type="ECO:0000313" key="3">
    <source>
        <dbReference type="EMBL" id="KYZ75451.1"/>
    </source>
</evidence>
<evidence type="ECO:0000313" key="4">
    <source>
        <dbReference type="Proteomes" id="UP000076268"/>
    </source>
</evidence>
<feature type="transmembrane region" description="Helical" evidence="1">
    <location>
        <begin position="412"/>
        <end position="441"/>
    </location>
</feature>
<gene>
    <name evidence="3" type="ORF">AXX12_12070</name>
</gene>
<feature type="transmembrane region" description="Helical" evidence="1">
    <location>
        <begin position="461"/>
        <end position="486"/>
    </location>
</feature>
<dbReference type="EMBL" id="LSGP01000023">
    <property type="protein sequence ID" value="KYZ75451.1"/>
    <property type="molecule type" value="Genomic_DNA"/>
</dbReference>
<feature type="domain" description="DUF112" evidence="2">
    <location>
        <begin position="20"/>
        <end position="437"/>
    </location>
</feature>
<dbReference type="AlphaFoldDB" id="A0A154BNH3"/>
<feature type="transmembrane region" description="Helical" evidence="1">
    <location>
        <begin position="45"/>
        <end position="66"/>
    </location>
</feature>
<feature type="transmembrane region" description="Helical" evidence="1">
    <location>
        <begin position="144"/>
        <end position="161"/>
    </location>
</feature>
<dbReference type="RefSeq" id="WP_066244008.1">
    <property type="nucleotide sequence ID" value="NZ_LSGP01000023.1"/>
</dbReference>
<feature type="transmembrane region" description="Helical" evidence="1">
    <location>
        <begin position="78"/>
        <end position="96"/>
    </location>
</feature>
<feature type="transmembrane region" description="Helical" evidence="1">
    <location>
        <begin position="199"/>
        <end position="220"/>
    </location>
</feature>
<feature type="transmembrane region" description="Helical" evidence="1">
    <location>
        <begin position="253"/>
        <end position="276"/>
    </location>
</feature>
<dbReference type="PANTHER" id="PTHR35342">
    <property type="entry name" value="TRICARBOXYLIC TRANSPORT PROTEIN"/>
    <property type="match status" value="1"/>
</dbReference>
<dbReference type="InterPro" id="IPR002823">
    <property type="entry name" value="DUF112_TM"/>
</dbReference>
<keyword evidence="1" id="KW-0812">Transmembrane</keyword>